<dbReference type="InterPro" id="IPR036374">
    <property type="entry name" value="OxRdtase_Mopterin-bd_sf"/>
</dbReference>
<evidence type="ECO:0000259" key="2">
    <source>
        <dbReference type="Pfam" id="PF00174"/>
    </source>
</evidence>
<keyword evidence="4" id="KW-1185">Reference proteome</keyword>
<name>A0ABW7I5H6_9RHOB</name>
<feature type="signal peptide" evidence="1">
    <location>
        <begin position="1"/>
        <end position="23"/>
    </location>
</feature>
<comment type="caution">
    <text evidence="3">The sequence shown here is derived from an EMBL/GenBank/DDBJ whole genome shotgun (WGS) entry which is preliminary data.</text>
</comment>
<evidence type="ECO:0000313" key="4">
    <source>
        <dbReference type="Proteomes" id="UP001607157"/>
    </source>
</evidence>
<gene>
    <name evidence="3" type="ORF">ACGRVM_05490</name>
</gene>
<proteinExistence type="predicted"/>
<evidence type="ECO:0000256" key="1">
    <source>
        <dbReference type="SAM" id="SignalP"/>
    </source>
</evidence>
<dbReference type="Proteomes" id="UP001607157">
    <property type="component" value="Unassembled WGS sequence"/>
</dbReference>
<protein>
    <submittedName>
        <fullName evidence="3">Molybdopterin-dependent oxidoreductase</fullName>
    </submittedName>
</protein>
<accession>A0ABW7I5H6</accession>
<sequence length="163" mass="17813">MNRRSLLSCAAAALLSFAPMAHAEDGVILTINDGYTGTTTTFTEEELAALPQQSFETTTVWTEGETSFSGPSLSDVLDAAGVAEAASGLRVYAINDYNVLFPAENIEEDAPILARRINGEPFSVRDKGPLWLIFPFDLDTRYQSEDIFALSVWQLTQIDVLTD</sequence>
<feature type="domain" description="Oxidoreductase molybdopterin-binding" evidence="2">
    <location>
        <begin position="60"/>
        <end position="135"/>
    </location>
</feature>
<dbReference type="Pfam" id="PF00174">
    <property type="entry name" value="Oxidored_molyb"/>
    <property type="match status" value="1"/>
</dbReference>
<keyword evidence="1" id="KW-0732">Signal</keyword>
<reference evidence="3 4" key="1">
    <citation type="submission" date="2024-10" db="EMBL/GenBank/DDBJ databases">
        <authorList>
            <person name="Yang X.-N."/>
        </authorList>
    </citation>
    <scope>NUCLEOTIDE SEQUENCE [LARGE SCALE GENOMIC DNA]</scope>
    <source>
        <strain evidence="3 4">CAU 1059</strain>
    </source>
</reference>
<dbReference type="SUPFAM" id="SSF56524">
    <property type="entry name" value="Oxidoreductase molybdopterin-binding domain"/>
    <property type="match status" value="1"/>
</dbReference>
<dbReference type="InterPro" id="IPR000572">
    <property type="entry name" value="OxRdtase_Mopterin-bd_dom"/>
</dbReference>
<feature type="chain" id="PRO_5047228133" evidence="1">
    <location>
        <begin position="24"/>
        <end position="163"/>
    </location>
</feature>
<dbReference type="Gene3D" id="3.90.420.10">
    <property type="entry name" value="Oxidoreductase, molybdopterin-binding domain"/>
    <property type="match status" value="1"/>
</dbReference>
<dbReference type="EMBL" id="JBIHMM010000001">
    <property type="protein sequence ID" value="MFH0253333.1"/>
    <property type="molecule type" value="Genomic_DNA"/>
</dbReference>
<evidence type="ECO:0000313" key="3">
    <source>
        <dbReference type="EMBL" id="MFH0253333.1"/>
    </source>
</evidence>
<dbReference type="RefSeq" id="WP_377167879.1">
    <property type="nucleotide sequence ID" value="NZ_JBHTJC010000001.1"/>
</dbReference>
<organism evidence="3 4">
    <name type="scientific">Roseovarius aquimarinus</name>
    <dbReference type="NCBI Taxonomy" id="1229156"/>
    <lineage>
        <taxon>Bacteria</taxon>
        <taxon>Pseudomonadati</taxon>
        <taxon>Pseudomonadota</taxon>
        <taxon>Alphaproteobacteria</taxon>
        <taxon>Rhodobacterales</taxon>
        <taxon>Roseobacteraceae</taxon>
        <taxon>Roseovarius</taxon>
    </lineage>
</organism>